<feature type="chain" id="PRO_5039666699" description="Lipoprotein" evidence="2">
    <location>
        <begin position="22"/>
        <end position="568"/>
    </location>
</feature>
<evidence type="ECO:0008006" key="5">
    <source>
        <dbReference type="Google" id="ProtNLM"/>
    </source>
</evidence>
<keyword evidence="2" id="KW-0732">Signal</keyword>
<protein>
    <recommendedName>
        <fullName evidence="5">Lipoprotein</fullName>
    </recommendedName>
</protein>
<keyword evidence="4" id="KW-1185">Reference proteome</keyword>
<dbReference type="AlphaFoldDB" id="A0A916Q796"/>
<sequence length="568" mass="64142">MKKKILAACMFLMLFLLSGCGVELTSKVNLDENFSGTRTMSCTFSSRDFQRYFNGTQKDLDQTIQEVCPSQLTCKKSSKDDSLIYTFSLTFSSLDDYQEKVEKILNFAPKVTWQYGDSPFVSGLIYKENFSSTDLMTWLYTALYEKNYVDKDSAEDFMNLKETTISVKGKTYTTDNKISIDEMKYTQLSSIHIDTKTQDDGSLERRISFYIPQKVLDQNTGKIQAYFQSFNPSWSAWKNGRILNFSFSAGSLTDLSAKTREILHSDSSYGTCAVSSSKENPFGFQMDYRESLDFSNFIQENGTVPVTYTFDGKKVLDDKVKSKSLKFSGEYTQPVSSYDIITVWNTASDIRRKFSFTFDSGCSSQQLSQMKEAFFGDTISNVQLSGDDSSMVLSFEQRGSVKDCSKDLADLFPKSSLTADTRHSLFRGTITSLKDSFAFTSGSKKVKGSYTFASVNASESASIDFGPEKKVTSRKTQALSNREVSRLLRSDETVQDFCQFSVSGDKMELTYEGSTAASHWFSIAQIAIPLILCFGIALFILIRRQWIASKAIKIKDWIEEKISDHKKE</sequence>
<accession>A0A916Q796</accession>
<gene>
    <name evidence="3" type="ORF">ANBU17_02920</name>
</gene>
<proteinExistence type="predicted"/>
<comment type="caution">
    <text evidence="3">The sequence shown here is derived from an EMBL/GenBank/DDBJ whole genome shotgun (WGS) entry which is preliminary data.</text>
</comment>
<keyword evidence="1" id="KW-0472">Membrane</keyword>
<reference evidence="3" key="1">
    <citation type="submission" date="2020-06" db="EMBL/GenBank/DDBJ databases">
        <title>Characterization of fructooligosaccharide metabolism and fructooligosaccharide-degrading enzymes in human commensal butyrate producers.</title>
        <authorList>
            <person name="Tanno H."/>
            <person name="Fujii T."/>
            <person name="Hirano K."/>
            <person name="Maeno S."/>
            <person name="Tonozuka T."/>
            <person name="Sakamoto M."/>
            <person name="Ohkuma M."/>
            <person name="Tochio T."/>
            <person name="Endo A."/>
        </authorList>
    </citation>
    <scope>NUCLEOTIDE SEQUENCE</scope>
    <source>
        <strain evidence="3">JCM 17466</strain>
    </source>
</reference>
<dbReference type="RefSeq" id="WP_201309695.1">
    <property type="nucleotide sequence ID" value="NZ_BLYI01000006.1"/>
</dbReference>
<evidence type="ECO:0000313" key="3">
    <source>
        <dbReference type="EMBL" id="GFO83945.1"/>
    </source>
</evidence>
<keyword evidence="1" id="KW-1133">Transmembrane helix</keyword>
<dbReference type="PROSITE" id="PS51257">
    <property type="entry name" value="PROKAR_LIPOPROTEIN"/>
    <property type="match status" value="1"/>
</dbReference>
<feature type="signal peptide" evidence="2">
    <location>
        <begin position="1"/>
        <end position="21"/>
    </location>
</feature>
<name>A0A916Q796_9FIRM</name>
<keyword evidence="1" id="KW-0812">Transmembrane</keyword>
<dbReference type="Proteomes" id="UP000613208">
    <property type="component" value="Unassembled WGS sequence"/>
</dbReference>
<organism evidence="3 4">
    <name type="scientific">Anaerostipes butyraticus</name>
    <dbReference type="NCBI Taxonomy" id="645466"/>
    <lineage>
        <taxon>Bacteria</taxon>
        <taxon>Bacillati</taxon>
        <taxon>Bacillota</taxon>
        <taxon>Clostridia</taxon>
        <taxon>Lachnospirales</taxon>
        <taxon>Lachnospiraceae</taxon>
        <taxon>Anaerostipes</taxon>
    </lineage>
</organism>
<dbReference type="EMBL" id="BLYI01000006">
    <property type="protein sequence ID" value="GFO83945.1"/>
    <property type="molecule type" value="Genomic_DNA"/>
</dbReference>
<evidence type="ECO:0000256" key="1">
    <source>
        <dbReference type="SAM" id="Phobius"/>
    </source>
</evidence>
<evidence type="ECO:0000313" key="4">
    <source>
        <dbReference type="Proteomes" id="UP000613208"/>
    </source>
</evidence>
<feature type="transmembrane region" description="Helical" evidence="1">
    <location>
        <begin position="520"/>
        <end position="542"/>
    </location>
</feature>
<evidence type="ECO:0000256" key="2">
    <source>
        <dbReference type="SAM" id="SignalP"/>
    </source>
</evidence>